<gene>
    <name evidence="1" type="ORF">ADH67_11430</name>
</gene>
<reference evidence="2" key="1">
    <citation type="submission" date="2017-05" db="EMBL/GenBank/DDBJ databases">
        <title>Improved OligoMM genomes.</title>
        <authorList>
            <person name="Garzetti D."/>
        </authorList>
    </citation>
    <scope>NUCLEOTIDE SEQUENCE [LARGE SCALE GENOMIC DNA]</scope>
    <source>
        <strain evidence="2">YL45</strain>
    </source>
</reference>
<sequence>MQLFFASCSLSMTVLRKESLYKTDGLPMGKEFWCLAVFHCPKFLRKFLKIMETSKILGTYSQIIKTISIDLTIKECIVRIQALSCSTYKNTIGK</sequence>
<evidence type="ECO:0000313" key="1">
    <source>
        <dbReference type="EMBL" id="OXE45530.1"/>
    </source>
</evidence>
<dbReference type="EMBL" id="NHMP01000009">
    <property type="protein sequence ID" value="OXE45530.1"/>
    <property type="molecule type" value="Genomic_DNA"/>
</dbReference>
<organism evidence="1 2">
    <name type="scientific">Turicimonas muris</name>
    <dbReference type="NCBI Taxonomy" id="1796652"/>
    <lineage>
        <taxon>Bacteria</taxon>
        <taxon>Pseudomonadati</taxon>
        <taxon>Pseudomonadota</taxon>
        <taxon>Betaproteobacteria</taxon>
        <taxon>Burkholderiales</taxon>
        <taxon>Sutterellaceae</taxon>
        <taxon>Turicimonas</taxon>
    </lineage>
</organism>
<comment type="caution">
    <text evidence="1">The sequence shown here is derived from an EMBL/GenBank/DDBJ whole genome shotgun (WGS) entry which is preliminary data.</text>
</comment>
<protein>
    <submittedName>
        <fullName evidence="1">Uncharacterized protein</fullName>
    </submittedName>
</protein>
<dbReference type="AlphaFoldDB" id="A0A227KDH1"/>
<evidence type="ECO:0000313" key="2">
    <source>
        <dbReference type="Proteomes" id="UP000214610"/>
    </source>
</evidence>
<proteinExistence type="predicted"/>
<accession>A0A227KDH1</accession>
<name>A0A227KDH1_9BURK</name>
<keyword evidence="2" id="KW-1185">Reference proteome</keyword>
<dbReference type="Proteomes" id="UP000214610">
    <property type="component" value="Unassembled WGS sequence"/>
</dbReference>